<keyword evidence="1" id="KW-1133">Transmembrane helix</keyword>
<dbReference type="PANTHER" id="PTHR18640:SF14">
    <property type="entry name" value="SODIUM BILE ACID SYMPORTER FAMILY"/>
    <property type="match status" value="1"/>
</dbReference>
<evidence type="ECO:0000313" key="3">
    <source>
        <dbReference type="Proteomes" id="UP001190700"/>
    </source>
</evidence>
<dbReference type="EMBL" id="LGRX02026458">
    <property type="protein sequence ID" value="KAK3250833.1"/>
    <property type="molecule type" value="Genomic_DNA"/>
</dbReference>
<dbReference type="Pfam" id="PF13593">
    <property type="entry name" value="SBF_like"/>
    <property type="match status" value="1"/>
</dbReference>
<dbReference type="PANTHER" id="PTHR18640">
    <property type="entry name" value="SOLUTE CARRIER FAMILY 10 MEMBER 7"/>
    <property type="match status" value="1"/>
</dbReference>
<dbReference type="Proteomes" id="UP001190700">
    <property type="component" value="Unassembled WGS sequence"/>
</dbReference>
<accession>A0AAE0CAJ4</accession>
<keyword evidence="1" id="KW-0472">Membrane</keyword>
<comment type="caution">
    <text evidence="2">The sequence shown here is derived from an EMBL/GenBank/DDBJ whole genome shotgun (WGS) entry which is preliminary data.</text>
</comment>
<evidence type="ECO:0000313" key="2">
    <source>
        <dbReference type="EMBL" id="KAK3250833.1"/>
    </source>
</evidence>
<keyword evidence="3" id="KW-1185">Reference proteome</keyword>
<name>A0AAE0CAJ4_9CHLO</name>
<organism evidence="2 3">
    <name type="scientific">Cymbomonas tetramitiformis</name>
    <dbReference type="NCBI Taxonomy" id="36881"/>
    <lineage>
        <taxon>Eukaryota</taxon>
        <taxon>Viridiplantae</taxon>
        <taxon>Chlorophyta</taxon>
        <taxon>Pyramimonadophyceae</taxon>
        <taxon>Pyramimonadales</taxon>
        <taxon>Pyramimonadaceae</taxon>
        <taxon>Cymbomonas</taxon>
    </lineage>
</organism>
<dbReference type="InterPro" id="IPR038770">
    <property type="entry name" value="Na+/solute_symporter_sf"/>
</dbReference>
<feature type="transmembrane region" description="Helical" evidence="1">
    <location>
        <begin position="243"/>
        <end position="263"/>
    </location>
</feature>
<reference evidence="2 3" key="1">
    <citation type="journal article" date="2015" name="Genome Biol. Evol.">
        <title>Comparative Genomics of a Bacterivorous Green Alga Reveals Evolutionary Causalities and Consequences of Phago-Mixotrophic Mode of Nutrition.</title>
        <authorList>
            <person name="Burns J.A."/>
            <person name="Paasch A."/>
            <person name="Narechania A."/>
            <person name="Kim E."/>
        </authorList>
    </citation>
    <scope>NUCLEOTIDE SEQUENCE [LARGE SCALE GENOMIC DNA]</scope>
    <source>
        <strain evidence="2 3">PLY_AMNH</strain>
    </source>
</reference>
<feature type="transmembrane region" description="Helical" evidence="1">
    <location>
        <begin position="82"/>
        <end position="104"/>
    </location>
</feature>
<feature type="transmembrane region" description="Helical" evidence="1">
    <location>
        <begin position="142"/>
        <end position="166"/>
    </location>
</feature>
<proteinExistence type="predicted"/>
<evidence type="ECO:0000256" key="1">
    <source>
        <dbReference type="SAM" id="Phobius"/>
    </source>
</evidence>
<feature type="transmembrane region" description="Helical" evidence="1">
    <location>
        <begin position="116"/>
        <end position="135"/>
    </location>
</feature>
<dbReference type="Gene3D" id="1.20.1530.20">
    <property type="match status" value="1"/>
</dbReference>
<gene>
    <name evidence="2" type="ORF">CYMTET_39808</name>
</gene>
<feature type="transmembrane region" description="Helical" evidence="1">
    <location>
        <begin position="213"/>
        <end position="231"/>
    </location>
</feature>
<dbReference type="InterPro" id="IPR016833">
    <property type="entry name" value="Put_Na-Bile_cotransptr"/>
</dbReference>
<dbReference type="AlphaFoldDB" id="A0AAE0CAJ4"/>
<dbReference type="GO" id="GO:0009941">
    <property type="term" value="C:chloroplast envelope"/>
    <property type="evidence" value="ECO:0007669"/>
    <property type="project" value="TreeGrafter"/>
</dbReference>
<keyword evidence="1" id="KW-0812">Transmembrane</keyword>
<protein>
    <submittedName>
        <fullName evidence="2">Uncharacterized protein</fullName>
    </submittedName>
</protein>
<feature type="transmembrane region" description="Helical" evidence="1">
    <location>
        <begin position="172"/>
        <end position="193"/>
    </location>
</feature>
<feature type="transmembrane region" description="Helical" evidence="1">
    <location>
        <begin position="51"/>
        <end position="70"/>
    </location>
</feature>
<sequence>MKIGGAEITPAWVKAKAIKHFLPMGLVSALILGLAWPWPGKEISSWKIGDFRIVQTIDVIIIFFVSGMGMKTGDITAALTAYTSLAYGLVAILGITPLMGFLMVEIPFSPSEFSTGLALFCCVPTTLTSGVTLVTQAKGNTALALILTVGSNLLGVLTTPFMLTAVLGEADISLDATALLLKLVITIFIPLCIGKAFRENCSPVVDFTARNKVSLSILNNGCLIMVVWQTISRSQSTIVEQSAGRLFSMIAAGILLHCVYLALNGGATHVLKLPWNERKAVWLLTSQKTLPVAITVLSYLPEEDVGEHGLIAIPCIIGHLSQLFMDAYICSKWGEMADKEIAAAASALEAEEERAGEAASERIEIGESSKSIVDVAEVAMRLSCDIASENHTKALEAAGDQETGAQIKEIEIECITRSSDEPDNGSGAFMAAVQ</sequence>
<feature type="transmembrane region" description="Helical" evidence="1">
    <location>
        <begin position="21"/>
        <end position="39"/>
    </location>
</feature>